<sequence>MIEVILVVAVAVILLYLYYTLQEYLKNPLHAPAPNAESAETLDLYPLPNPEESLKESESGVVTLLLGRATANMPSSPLKEALIALFLTDLSQNSGIALEKLQEFYNTPNKPDLENLCTQFLEAAHGEYKKRLKLVEFLFVLAYAQGSLEAQSKEMLLDVGAFLRLENADFNALYEGFESLGAHKPYHVILAKMPNSSAFQAQVAQHYLNFLDAKSWHKSYLPHRLSVLWQLQEIYQQGS</sequence>
<feature type="domain" description="Co-chaperone DjlA N-terminal" evidence="1">
    <location>
        <begin position="110"/>
        <end position="172"/>
    </location>
</feature>
<name>A0ABV7ZHH4_9HELI</name>
<dbReference type="SUPFAM" id="SSF158682">
    <property type="entry name" value="TerB-like"/>
    <property type="match status" value="1"/>
</dbReference>
<dbReference type="InterPro" id="IPR029024">
    <property type="entry name" value="TerB-like"/>
</dbReference>
<evidence type="ECO:0000259" key="1">
    <source>
        <dbReference type="Pfam" id="PF05099"/>
    </source>
</evidence>
<reference evidence="3" key="1">
    <citation type="journal article" date="2019" name="Int. J. Syst. Evol. Microbiol.">
        <title>The Global Catalogue of Microorganisms (GCM) 10K type strain sequencing project: providing services to taxonomists for standard genome sequencing and annotation.</title>
        <authorList>
            <consortium name="The Broad Institute Genomics Platform"/>
            <consortium name="The Broad Institute Genome Sequencing Center for Infectious Disease"/>
            <person name="Wu L."/>
            <person name="Ma J."/>
        </authorList>
    </citation>
    <scope>NUCLEOTIDE SEQUENCE [LARGE SCALE GENOMIC DNA]</scope>
    <source>
        <strain evidence="3">CCUG 53816</strain>
    </source>
</reference>
<comment type="caution">
    <text evidence="2">The sequence shown here is derived from an EMBL/GenBank/DDBJ whole genome shotgun (WGS) entry which is preliminary data.</text>
</comment>
<evidence type="ECO:0000313" key="3">
    <source>
        <dbReference type="Proteomes" id="UP001595783"/>
    </source>
</evidence>
<gene>
    <name evidence="2" type="ORF">ACFOPX_04200</name>
</gene>
<dbReference type="EMBL" id="JBHRZO010000018">
    <property type="protein sequence ID" value="MFC3847734.1"/>
    <property type="molecule type" value="Genomic_DNA"/>
</dbReference>
<organism evidence="2 3">
    <name type="scientific">Helicobacter baculiformis</name>
    <dbReference type="NCBI Taxonomy" id="427351"/>
    <lineage>
        <taxon>Bacteria</taxon>
        <taxon>Pseudomonadati</taxon>
        <taxon>Campylobacterota</taxon>
        <taxon>Epsilonproteobacteria</taxon>
        <taxon>Campylobacterales</taxon>
        <taxon>Helicobacteraceae</taxon>
        <taxon>Helicobacter</taxon>
    </lineage>
</organism>
<dbReference type="RefSeq" id="WP_104752477.1">
    <property type="nucleotide sequence ID" value="NZ_FZMF01000028.1"/>
</dbReference>
<dbReference type="Pfam" id="PF05099">
    <property type="entry name" value="TerB"/>
    <property type="match status" value="1"/>
</dbReference>
<proteinExistence type="predicted"/>
<dbReference type="Gene3D" id="1.10.3680.10">
    <property type="entry name" value="TerB-like"/>
    <property type="match status" value="1"/>
</dbReference>
<protein>
    <submittedName>
        <fullName evidence="2">TerB family tellurite resistance protein</fullName>
    </submittedName>
</protein>
<dbReference type="InterPro" id="IPR007791">
    <property type="entry name" value="DjlA_N"/>
</dbReference>
<accession>A0ABV7ZHH4</accession>
<keyword evidence="3" id="KW-1185">Reference proteome</keyword>
<dbReference type="Proteomes" id="UP001595783">
    <property type="component" value="Unassembled WGS sequence"/>
</dbReference>
<evidence type="ECO:0000313" key="2">
    <source>
        <dbReference type="EMBL" id="MFC3847734.1"/>
    </source>
</evidence>